<comment type="caution">
    <text evidence="1">The sequence shown here is derived from an EMBL/GenBank/DDBJ whole genome shotgun (WGS) entry which is preliminary data.</text>
</comment>
<keyword evidence="2" id="KW-1185">Reference proteome</keyword>
<evidence type="ECO:0000313" key="2">
    <source>
        <dbReference type="Proteomes" id="UP000821865"/>
    </source>
</evidence>
<dbReference type="Proteomes" id="UP000821865">
    <property type="component" value="Chromosome 9"/>
</dbReference>
<protein>
    <submittedName>
        <fullName evidence="1">Uncharacterized protein</fullName>
    </submittedName>
</protein>
<gene>
    <name evidence="1" type="ORF">HPB49_002448</name>
</gene>
<organism evidence="1 2">
    <name type="scientific">Dermacentor silvarum</name>
    <name type="common">Tick</name>
    <dbReference type="NCBI Taxonomy" id="543639"/>
    <lineage>
        <taxon>Eukaryota</taxon>
        <taxon>Metazoa</taxon>
        <taxon>Ecdysozoa</taxon>
        <taxon>Arthropoda</taxon>
        <taxon>Chelicerata</taxon>
        <taxon>Arachnida</taxon>
        <taxon>Acari</taxon>
        <taxon>Parasitiformes</taxon>
        <taxon>Ixodida</taxon>
        <taxon>Ixodoidea</taxon>
        <taxon>Ixodidae</taxon>
        <taxon>Rhipicephalinae</taxon>
        <taxon>Dermacentor</taxon>
    </lineage>
</organism>
<evidence type="ECO:0000313" key="1">
    <source>
        <dbReference type="EMBL" id="KAH7932786.1"/>
    </source>
</evidence>
<name>A0ACB8C0Z1_DERSI</name>
<reference evidence="1" key="1">
    <citation type="submission" date="2020-05" db="EMBL/GenBank/DDBJ databases">
        <title>Large-scale comparative analyses of tick genomes elucidate their genetic diversity and vector capacities.</title>
        <authorList>
            <person name="Jia N."/>
            <person name="Wang J."/>
            <person name="Shi W."/>
            <person name="Du L."/>
            <person name="Sun Y."/>
            <person name="Zhan W."/>
            <person name="Jiang J."/>
            <person name="Wang Q."/>
            <person name="Zhang B."/>
            <person name="Ji P."/>
            <person name="Sakyi L.B."/>
            <person name="Cui X."/>
            <person name="Yuan T."/>
            <person name="Jiang B."/>
            <person name="Yang W."/>
            <person name="Lam T.T.-Y."/>
            <person name="Chang Q."/>
            <person name="Ding S."/>
            <person name="Wang X."/>
            <person name="Zhu J."/>
            <person name="Ruan X."/>
            <person name="Zhao L."/>
            <person name="Wei J."/>
            <person name="Que T."/>
            <person name="Du C."/>
            <person name="Cheng J."/>
            <person name="Dai P."/>
            <person name="Han X."/>
            <person name="Huang E."/>
            <person name="Gao Y."/>
            <person name="Liu J."/>
            <person name="Shao H."/>
            <person name="Ye R."/>
            <person name="Li L."/>
            <person name="Wei W."/>
            <person name="Wang X."/>
            <person name="Wang C."/>
            <person name="Yang T."/>
            <person name="Huo Q."/>
            <person name="Li W."/>
            <person name="Guo W."/>
            <person name="Chen H."/>
            <person name="Zhou L."/>
            <person name="Ni X."/>
            <person name="Tian J."/>
            <person name="Zhou Y."/>
            <person name="Sheng Y."/>
            <person name="Liu T."/>
            <person name="Pan Y."/>
            <person name="Xia L."/>
            <person name="Li J."/>
            <person name="Zhao F."/>
            <person name="Cao W."/>
        </authorList>
    </citation>
    <scope>NUCLEOTIDE SEQUENCE</scope>
    <source>
        <strain evidence="1">Dsil-2018</strain>
    </source>
</reference>
<proteinExistence type="predicted"/>
<dbReference type="EMBL" id="CM023478">
    <property type="protein sequence ID" value="KAH7932786.1"/>
    <property type="molecule type" value="Genomic_DNA"/>
</dbReference>
<accession>A0ACB8C0Z1</accession>
<sequence length="847" mass="94685">MGITGLLPFVQKSTRPANVKEFSGKTAAVDTYCWLHKGAFSCAERLVKGEKTDAYVNYCMKMADLLIQSGVRPILVFDGRHLPSKKVTEKKRREQREINRQKAKQFLIEGKIQEARECYQRAVDVTSAMAHEVIKECRRRGIDYIVAPYEADAQLAYLTQCKLADVVITEDSDLILFGCEKVLFKMDRAGFGNLYEKSRLGECFGHLADRFTHEKFRQMCILSGCDYLPSLPGIGLGKASKFFKLISNPDLRATLPKLPSYLKMPALSVSSQYIEDFLKAENTFRHQLVFCPIRNELVPLNPYDPSVDPADMTYAGQQLPREQAFDIAVGNIDVNTGQKIDSYYPKDGKILRERASSGNKQDQKVKPKNEEVVKDNTPKRLGAFEVSERRLAQPKTPRTPARLPQRPSRPLTSVENIDAEYDKQESPRQHLEGNLSGSNGPSDDSKAMDTSPDNQNEVTPKRVVRSRFFSSPAASVSPKKKLTEWQIQLSKPVCDIGQVSLSKIPQNSASEGKFQWGSRLAPQDAAATPVSKQVSTPFKRLRLSMSALESTKKASCVLGPALGEHEKSVQMLEGDGSARRCNSFSQPEVSSLPENSFSKSPTSNDGSVLKNADDSQAVQRRKSFFEVLEEKHQSAQTPISSFSSAKFKNPFAKASESPPTNDLIVPESDEEDPMPPGIRESSKLKDEFSSTERWQVSAAMADELEESEESPIPRLKASCNYSEVQGNSSQDLDYPNSLEDDESPWPSRPTIKQDPSATEVIEESDDDDLMVTGTVIVKRPLETPKHLVVKPRIPPKPTKKGKLRCCISLYSILPIHLVLHSYLALKVHLVNYFYFIVSIVFRYFAAC</sequence>